<accession>A0A9J6QSA3</accession>
<evidence type="ECO:0000313" key="2">
    <source>
        <dbReference type="EMBL" id="MCU7378885.1"/>
    </source>
</evidence>
<dbReference type="Pfam" id="PF12146">
    <property type="entry name" value="Hydrolase_4"/>
    <property type="match status" value="1"/>
</dbReference>
<keyword evidence="3" id="KW-1185">Reference proteome</keyword>
<dbReference type="PRINTS" id="PR00111">
    <property type="entry name" value="ABHYDROLASE"/>
</dbReference>
<protein>
    <submittedName>
        <fullName evidence="2">Lysophospholipase</fullName>
    </submittedName>
</protein>
<feature type="domain" description="Serine aminopeptidase S33" evidence="1">
    <location>
        <begin position="26"/>
        <end position="261"/>
    </location>
</feature>
<evidence type="ECO:0000259" key="1">
    <source>
        <dbReference type="Pfam" id="PF12146"/>
    </source>
</evidence>
<organism evidence="2 3">
    <name type="scientific">Hominibacterium faecale</name>
    <dbReference type="NCBI Taxonomy" id="2839743"/>
    <lineage>
        <taxon>Bacteria</taxon>
        <taxon>Bacillati</taxon>
        <taxon>Bacillota</taxon>
        <taxon>Clostridia</taxon>
        <taxon>Peptostreptococcales</taxon>
        <taxon>Anaerovoracaceae</taxon>
        <taxon>Hominibacterium</taxon>
    </lineage>
</organism>
<reference evidence="2" key="1">
    <citation type="submission" date="2022-09" db="EMBL/GenBank/DDBJ databases">
        <title>Culturomic study of gut microbiota in children with autism spectrum disorder.</title>
        <authorList>
            <person name="Efimov B.A."/>
            <person name="Chaplin A.V."/>
            <person name="Sokolova S.R."/>
            <person name="Pikina A.P."/>
            <person name="Korzhanova M."/>
            <person name="Belova V."/>
            <person name="Korostin D."/>
        </authorList>
    </citation>
    <scope>NUCLEOTIDE SEQUENCE</scope>
    <source>
        <strain evidence="2">ASD5510</strain>
    </source>
</reference>
<dbReference type="AlphaFoldDB" id="A0A9J6QSA3"/>
<dbReference type="Proteomes" id="UP001065549">
    <property type="component" value="Unassembled WGS sequence"/>
</dbReference>
<dbReference type="PANTHER" id="PTHR11614">
    <property type="entry name" value="PHOSPHOLIPASE-RELATED"/>
    <property type="match status" value="1"/>
</dbReference>
<dbReference type="InterPro" id="IPR051044">
    <property type="entry name" value="MAG_DAG_Lipase"/>
</dbReference>
<gene>
    <name evidence="2" type="ORF">OBO34_11015</name>
</gene>
<dbReference type="EMBL" id="JAOSHN010000004">
    <property type="protein sequence ID" value="MCU7378885.1"/>
    <property type="molecule type" value="Genomic_DNA"/>
</dbReference>
<dbReference type="InterPro" id="IPR029058">
    <property type="entry name" value="AB_hydrolase_fold"/>
</dbReference>
<dbReference type="InterPro" id="IPR022742">
    <property type="entry name" value="Hydrolase_4"/>
</dbReference>
<proteinExistence type="predicted"/>
<name>A0A9J6QSA3_9FIRM</name>
<dbReference type="InterPro" id="IPR000073">
    <property type="entry name" value="AB_hydrolase_1"/>
</dbReference>
<dbReference type="RefSeq" id="WP_253021182.1">
    <property type="nucleotide sequence ID" value="NZ_JAOSHN010000004.1"/>
</dbReference>
<sequence length="284" mass="30797">MYQKFQLKKAQEPDGAIIGYHWPRENPSHTVCIVHGIGEYAGRYDRVATRMNEAGFAVLSMDLRGHGKSFGKRGHCAPRQEVRADLDELIACARKRYPQAPVILYGHSMGGNLVLDYRKGGALNFVPAAFIVSAPWVELVRAIPAPLYAAVKLLSRIDPHFAIPSGVSASDLGHRNSVGDYEKDPLVHKKITALCAVEGFDIGAKLAKGALPDNGGAAGKPMLLMHGTGDKVCSINGSKKIAAVEDCEYVEWPGLYHEIHNGGADSTGDEVIEKMIRWIGELSV</sequence>
<dbReference type="SUPFAM" id="SSF53474">
    <property type="entry name" value="alpha/beta-Hydrolases"/>
    <property type="match status" value="1"/>
</dbReference>
<comment type="caution">
    <text evidence="2">The sequence shown here is derived from an EMBL/GenBank/DDBJ whole genome shotgun (WGS) entry which is preliminary data.</text>
</comment>
<dbReference type="Gene3D" id="3.40.50.1820">
    <property type="entry name" value="alpha/beta hydrolase"/>
    <property type="match status" value="1"/>
</dbReference>
<evidence type="ECO:0000313" key="3">
    <source>
        <dbReference type="Proteomes" id="UP001065549"/>
    </source>
</evidence>